<comment type="cofactor">
    <cofactor evidence="1">
        <name>FAD</name>
        <dbReference type="ChEBI" id="CHEBI:57692"/>
    </cofactor>
</comment>
<dbReference type="EMBL" id="JACHHY010000010">
    <property type="protein sequence ID" value="MBB5018680.1"/>
    <property type="molecule type" value="Genomic_DNA"/>
</dbReference>
<dbReference type="GO" id="GO:0022904">
    <property type="term" value="P:respiratory electron transport chain"/>
    <property type="evidence" value="ECO:0007669"/>
    <property type="project" value="TreeGrafter"/>
</dbReference>
<keyword evidence="4" id="KW-0274">FAD</keyword>
<evidence type="ECO:0000256" key="1">
    <source>
        <dbReference type="ARBA" id="ARBA00001974"/>
    </source>
</evidence>
<dbReference type="Gene3D" id="3.30.70.2740">
    <property type="match status" value="1"/>
</dbReference>
<dbReference type="InterPro" id="IPR004113">
    <property type="entry name" value="FAD-bd_oxidored_4_C"/>
</dbReference>
<dbReference type="InterPro" id="IPR016166">
    <property type="entry name" value="FAD-bd_PCMH"/>
</dbReference>
<dbReference type="Pfam" id="PF01565">
    <property type="entry name" value="FAD_binding_4"/>
    <property type="match status" value="1"/>
</dbReference>
<dbReference type="InterPro" id="IPR006094">
    <property type="entry name" value="Oxid_FAD_bind_N"/>
</dbReference>
<evidence type="ECO:0000256" key="3">
    <source>
        <dbReference type="ARBA" id="ARBA00022630"/>
    </source>
</evidence>
<dbReference type="Gene3D" id="1.10.45.10">
    <property type="entry name" value="Vanillyl-alcohol Oxidase, Chain A, domain 4"/>
    <property type="match status" value="1"/>
</dbReference>
<dbReference type="Gene3D" id="3.30.70.2190">
    <property type="match status" value="1"/>
</dbReference>
<keyword evidence="3" id="KW-0285">Flavoprotein</keyword>
<sequence>MSFSLIPALELLFTDQRVRTDADTLAHYGLDWTRIYQPAPSAVVFPKCIEEVQALVRLANQHQIALVPSGGRTGLSGGAVASQGEVVVSFDRMEALRDFNPIDRTVVCEAGVITERLQQFAQEQGLYFPVDFASRGSSRVGGNIATNAGGIKVVRYGLFRDWVVGLKVVTGTGEILSLNNGLIKNATGYDLRHLFIGSEGTLGLIVEATIKLTRAPKALSVMVLAVPELQGIMQVFNTCRHQLDLTAFEFFSEKALKHVLTRGHVQRPFESESPYYVLLEFENQGVTEQELALQLFEKAVEQGWVVDGVISQSDAQAQALWRLREDISESIAPKKPYKNDIAITIANVPPFMQALDAVLAREYPDFEVVWFGHIGDGNLHINVLKPDELAMADFVSRCQQVNQWVFDLVRQHQGSISAEHGVGLTKQPYLGYTRTAAEIALMRGIKQVFDPKGIMNPGKLL</sequence>
<dbReference type="InterPro" id="IPR051264">
    <property type="entry name" value="FAD-oxidored/transferase_4"/>
</dbReference>
<dbReference type="FunFam" id="3.30.465.10:FF:000025">
    <property type="entry name" value="FAD-binding oxidoreductase"/>
    <property type="match status" value="1"/>
</dbReference>
<dbReference type="Proteomes" id="UP000575898">
    <property type="component" value="Unassembled WGS sequence"/>
</dbReference>
<dbReference type="Pfam" id="PF02913">
    <property type="entry name" value="FAD-oxidase_C"/>
    <property type="match status" value="1"/>
</dbReference>
<keyword evidence="8" id="KW-1185">Reference proteome</keyword>
<dbReference type="InterPro" id="IPR016169">
    <property type="entry name" value="FAD-bd_PCMH_sub2"/>
</dbReference>
<dbReference type="InterPro" id="IPR016167">
    <property type="entry name" value="FAD-bd_PCMH_sub1"/>
</dbReference>
<reference evidence="7 8" key="1">
    <citation type="submission" date="2020-08" db="EMBL/GenBank/DDBJ databases">
        <title>Genomic Encyclopedia of Type Strains, Phase IV (KMG-IV): sequencing the most valuable type-strain genomes for metagenomic binning, comparative biology and taxonomic classification.</title>
        <authorList>
            <person name="Goeker M."/>
        </authorList>
    </citation>
    <scope>NUCLEOTIDE SEQUENCE [LARGE SCALE GENOMIC DNA]</scope>
    <source>
        <strain evidence="7 8">DSM 27165</strain>
    </source>
</reference>
<dbReference type="PROSITE" id="PS51387">
    <property type="entry name" value="FAD_PCMH"/>
    <property type="match status" value="1"/>
</dbReference>
<evidence type="ECO:0000313" key="7">
    <source>
        <dbReference type="EMBL" id="MBB5018680.1"/>
    </source>
</evidence>
<dbReference type="FunFam" id="1.10.45.10:FF:000001">
    <property type="entry name" value="D-lactate dehydrogenase mitochondrial"/>
    <property type="match status" value="1"/>
</dbReference>
<dbReference type="Gene3D" id="3.30.43.10">
    <property type="entry name" value="Uridine Diphospho-n-acetylenolpyruvylglucosamine Reductase, domain 2"/>
    <property type="match status" value="1"/>
</dbReference>
<dbReference type="SUPFAM" id="SSF56176">
    <property type="entry name" value="FAD-binding/transporter-associated domain-like"/>
    <property type="match status" value="1"/>
</dbReference>
<dbReference type="GO" id="GO:0016491">
    <property type="term" value="F:oxidoreductase activity"/>
    <property type="evidence" value="ECO:0007669"/>
    <property type="project" value="UniProtKB-KW"/>
</dbReference>
<dbReference type="PANTHER" id="PTHR43716">
    <property type="entry name" value="D-2-HYDROXYGLUTARATE DEHYDROGENASE, MITOCHONDRIAL"/>
    <property type="match status" value="1"/>
</dbReference>
<comment type="caution">
    <text evidence="7">The sequence shown here is derived from an EMBL/GenBank/DDBJ whole genome shotgun (WGS) entry which is preliminary data.</text>
</comment>
<dbReference type="AlphaFoldDB" id="A0A840MJV0"/>
<dbReference type="PANTHER" id="PTHR43716:SF1">
    <property type="entry name" value="D-2-HYDROXYGLUTARATE DEHYDROGENASE, MITOCHONDRIAL"/>
    <property type="match status" value="1"/>
</dbReference>
<accession>A0A840MJV0</accession>
<name>A0A840MJV0_9PROT</name>
<evidence type="ECO:0000256" key="5">
    <source>
        <dbReference type="ARBA" id="ARBA00023002"/>
    </source>
</evidence>
<dbReference type="GO" id="GO:0071949">
    <property type="term" value="F:FAD binding"/>
    <property type="evidence" value="ECO:0007669"/>
    <property type="project" value="InterPro"/>
</dbReference>
<dbReference type="InterPro" id="IPR036318">
    <property type="entry name" value="FAD-bd_PCMH-like_sf"/>
</dbReference>
<protein>
    <submittedName>
        <fullName evidence="7">FAD/FMN-containing dehydrogenase</fullName>
    </submittedName>
</protein>
<organism evidence="7 8">
    <name type="scientific">Chitinivorax tropicus</name>
    <dbReference type="NCBI Taxonomy" id="714531"/>
    <lineage>
        <taxon>Bacteria</taxon>
        <taxon>Pseudomonadati</taxon>
        <taxon>Pseudomonadota</taxon>
        <taxon>Betaproteobacteria</taxon>
        <taxon>Chitinivorax</taxon>
    </lineage>
</organism>
<evidence type="ECO:0000313" key="8">
    <source>
        <dbReference type="Proteomes" id="UP000575898"/>
    </source>
</evidence>
<comment type="similarity">
    <text evidence="2">Belongs to the FAD-binding oxidoreductase/transferase type 4 family.</text>
</comment>
<keyword evidence="5" id="KW-0560">Oxidoreductase</keyword>
<feature type="domain" description="FAD-binding PCMH-type" evidence="6">
    <location>
        <begin position="36"/>
        <end position="215"/>
    </location>
</feature>
<dbReference type="RefSeq" id="WP_184038321.1">
    <property type="nucleotide sequence ID" value="NZ_JACHHY010000010.1"/>
</dbReference>
<dbReference type="InterPro" id="IPR016171">
    <property type="entry name" value="Vanillyl_alc_oxidase_C-sub2"/>
</dbReference>
<dbReference type="InterPro" id="IPR016164">
    <property type="entry name" value="FAD-linked_Oxase-like_C"/>
</dbReference>
<dbReference type="Gene3D" id="3.30.465.10">
    <property type="match status" value="1"/>
</dbReference>
<evidence type="ECO:0000256" key="2">
    <source>
        <dbReference type="ARBA" id="ARBA00008000"/>
    </source>
</evidence>
<proteinExistence type="inferred from homology"/>
<gene>
    <name evidence="7" type="ORF">HNQ59_001971</name>
</gene>
<dbReference type="SUPFAM" id="SSF55103">
    <property type="entry name" value="FAD-linked oxidases, C-terminal domain"/>
    <property type="match status" value="1"/>
</dbReference>
<evidence type="ECO:0000259" key="6">
    <source>
        <dbReference type="PROSITE" id="PS51387"/>
    </source>
</evidence>
<evidence type="ECO:0000256" key="4">
    <source>
        <dbReference type="ARBA" id="ARBA00022827"/>
    </source>
</evidence>